<evidence type="ECO:0000256" key="1">
    <source>
        <dbReference type="SAM" id="MobiDB-lite"/>
    </source>
</evidence>
<evidence type="ECO:0000313" key="2">
    <source>
        <dbReference type="EMBL" id="CAJ2500144.1"/>
    </source>
</evidence>
<sequence>MDMGNILLGELDSSENYRFPNIKLTGLNRVNVHPNSNYNNAGPRQNVYKIGSVVPPGGLFSRLRPDSAGHARPLHQPADHVATARPLQGDRHGRRTARHRDPRRRLDAGDFLNPDAELGHLAMECMALNNYQRPSVEWVYSYGWCMVATRTSEIFYSGYTRAFHETRDAMRVLV</sequence>
<evidence type="ECO:0000313" key="3">
    <source>
        <dbReference type="Proteomes" id="UP001295740"/>
    </source>
</evidence>
<name>A0AAI8YAJ0_9PEZI</name>
<dbReference type="Proteomes" id="UP001295740">
    <property type="component" value="Unassembled WGS sequence"/>
</dbReference>
<organism evidence="2 3">
    <name type="scientific">Anthostomella pinea</name>
    <dbReference type="NCBI Taxonomy" id="933095"/>
    <lineage>
        <taxon>Eukaryota</taxon>
        <taxon>Fungi</taxon>
        <taxon>Dikarya</taxon>
        <taxon>Ascomycota</taxon>
        <taxon>Pezizomycotina</taxon>
        <taxon>Sordariomycetes</taxon>
        <taxon>Xylariomycetidae</taxon>
        <taxon>Xylariales</taxon>
        <taxon>Xylariaceae</taxon>
        <taxon>Anthostomella</taxon>
    </lineage>
</organism>
<gene>
    <name evidence="2" type="ORF">KHLLAP_LOCUS612</name>
</gene>
<reference evidence="2" key="1">
    <citation type="submission" date="2023-10" db="EMBL/GenBank/DDBJ databases">
        <authorList>
            <person name="Hackl T."/>
        </authorList>
    </citation>
    <scope>NUCLEOTIDE SEQUENCE</scope>
</reference>
<feature type="compositionally biased region" description="Basic residues" evidence="1">
    <location>
        <begin position="92"/>
        <end position="103"/>
    </location>
</feature>
<feature type="region of interest" description="Disordered" evidence="1">
    <location>
        <begin position="83"/>
        <end position="108"/>
    </location>
</feature>
<proteinExistence type="predicted"/>
<dbReference type="EMBL" id="CAUWAG010000003">
    <property type="protein sequence ID" value="CAJ2500144.1"/>
    <property type="molecule type" value="Genomic_DNA"/>
</dbReference>
<protein>
    <submittedName>
        <fullName evidence="2">Uu.00g029970.m01.CDS01</fullName>
    </submittedName>
</protein>
<accession>A0AAI8YAJ0</accession>
<comment type="caution">
    <text evidence="2">The sequence shown here is derived from an EMBL/GenBank/DDBJ whole genome shotgun (WGS) entry which is preliminary data.</text>
</comment>
<dbReference type="AlphaFoldDB" id="A0AAI8YAJ0"/>
<keyword evidence="3" id="KW-1185">Reference proteome</keyword>